<comment type="caution">
    <text evidence="2">The sequence shown here is derived from an EMBL/GenBank/DDBJ whole genome shotgun (WGS) entry which is preliminary data.</text>
</comment>
<proteinExistence type="predicted"/>
<dbReference type="Proteomes" id="UP000253727">
    <property type="component" value="Unassembled WGS sequence"/>
</dbReference>
<feature type="compositionally biased region" description="Basic and acidic residues" evidence="1">
    <location>
        <begin position="48"/>
        <end position="65"/>
    </location>
</feature>
<evidence type="ECO:0000313" key="3">
    <source>
        <dbReference type="Proteomes" id="UP000253727"/>
    </source>
</evidence>
<evidence type="ECO:0000313" key="2">
    <source>
        <dbReference type="EMBL" id="RDC61284.1"/>
    </source>
</evidence>
<reference evidence="2 3" key="1">
    <citation type="submission" date="2018-04" db="EMBL/GenBank/DDBJ databases">
        <title>Altererythrobacter sp. HME9302 genome sequencing and assembly.</title>
        <authorList>
            <person name="Kang H."/>
            <person name="Kim H."/>
            <person name="Joh K."/>
        </authorList>
    </citation>
    <scope>NUCLEOTIDE SEQUENCE [LARGE SCALE GENOMIC DNA]</scope>
    <source>
        <strain evidence="2 3">HME9302</strain>
    </source>
</reference>
<name>A0A369Q998_9SPHN</name>
<accession>A0A369Q998</accession>
<dbReference type="RefSeq" id="WP_115367267.1">
    <property type="nucleotide sequence ID" value="NZ_QBKA01000002.1"/>
</dbReference>
<organism evidence="2 3">
    <name type="scientific">Alteripontixanthobacter maritimus</name>
    <dbReference type="NCBI Taxonomy" id="2161824"/>
    <lineage>
        <taxon>Bacteria</taxon>
        <taxon>Pseudomonadati</taxon>
        <taxon>Pseudomonadota</taxon>
        <taxon>Alphaproteobacteria</taxon>
        <taxon>Sphingomonadales</taxon>
        <taxon>Erythrobacteraceae</taxon>
        <taxon>Alteripontixanthobacter</taxon>
    </lineage>
</organism>
<feature type="region of interest" description="Disordered" evidence="1">
    <location>
        <begin position="34"/>
        <end position="74"/>
    </location>
</feature>
<sequence>MRQVAVLLGFALVLSGCDSEPDFDERFEAAQAEIEEKAESIENDLEAADARSADKADKSGPDKANGEVVPDPVS</sequence>
<dbReference type="EMBL" id="QBKA01000002">
    <property type="protein sequence ID" value="RDC61284.1"/>
    <property type="molecule type" value="Genomic_DNA"/>
</dbReference>
<protein>
    <submittedName>
        <fullName evidence="2">Uncharacterized protein</fullName>
    </submittedName>
</protein>
<dbReference type="PROSITE" id="PS51257">
    <property type="entry name" value="PROKAR_LIPOPROTEIN"/>
    <property type="match status" value="1"/>
</dbReference>
<evidence type="ECO:0000256" key="1">
    <source>
        <dbReference type="SAM" id="MobiDB-lite"/>
    </source>
</evidence>
<keyword evidence="3" id="KW-1185">Reference proteome</keyword>
<gene>
    <name evidence="2" type="ORF">HME9302_02505</name>
</gene>
<dbReference type="AlphaFoldDB" id="A0A369Q998"/>